<dbReference type="InterPro" id="IPR009057">
    <property type="entry name" value="Homeodomain-like_sf"/>
</dbReference>
<dbReference type="GO" id="GO:0043565">
    <property type="term" value="F:sequence-specific DNA binding"/>
    <property type="evidence" value="ECO:0007669"/>
    <property type="project" value="InterPro"/>
</dbReference>
<protein>
    <submittedName>
        <fullName evidence="7">Two-component system response regulator YesN</fullName>
    </submittedName>
</protein>
<name>A0A4R7ZSQ4_9FIRM</name>
<proteinExistence type="predicted"/>
<dbReference type="SMART" id="SM00448">
    <property type="entry name" value="REC"/>
    <property type="match status" value="1"/>
</dbReference>
<dbReference type="InterPro" id="IPR018062">
    <property type="entry name" value="HTH_AraC-typ_CS"/>
</dbReference>
<dbReference type="Gene3D" id="1.10.10.60">
    <property type="entry name" value="Homeodomain-like"/>
    <property type="match status" value="2"/>
</dbReference>
<evidence type="ECO:0000313" key="7">
    <source>
        <dbReference type="EMBL" id="TDW20536.1"/>
    </source>
</evidence>
<keyword evidence="3" id="KW-0804">Transcription</keyword>
<keyword evidence="2" id="KW-0238">DNA-binding</keyword>
<dbReference type="Pfam" id="PF12833">
    <property type="entry name" value="HTH_18"/>
    <property type="match status" value="1"/>
</dbReference>
<dbReference type="RefSeq" id="WP_134169057.1">
    <property type="nucleotide sequence ID" value="NZ_SODD01000012.1"/>
</dbReference>
<dbReference type="OrthoDB" id="9794370at2"/>
<evidence type="ECO:0000313" key="8">
    <source>
        <dbReference type="Proteomes" id="UP000294743"/>
    </source>
</evidence>
<sequence length="527" mass="60518">MYKVFIVEDEHLIRDSIRNEIIENSEALDLKFCGEAGDGELGLSMMMDLKPDILITDIRMPFMDGLQLAKEAKEIFPWIRIIIISGFDEFDYAKQALQLGVDDYLLKPIKSAELYTALRKSIDAFNEQNQNENHYPGNTDAIMSVMSRNNFLEALFQGQLKVDKAIERAKELGVDLVGKKYTVLLVSAKPEKEISDYHRYYDRLASVLTDDVSCIFSTMSTKYIKLLLFDANRDALLEKSYQLAHFILHELDRDGQSELGVAIGPIVNRISEIKQCFDSTNLMMKSYGVLRPDNILSCEDDLRDGELSPTNPFNKDFIVKLNESSKEDIPQLIELLSYFPEDAHPSEARNRVYRYFVLLELLSIVRKKELQVEGFDFQFLNEPESISAISNNVTQYQALLNNLLEIILNTKIDPSMARYRSVITQALKVIDENYSSPDISLNYVAEEIALSPSHFSTIFSQAMNMTFIEYITNKRITLAKKLLRETNEKLGNIAFEIGYSDPNYFSFLFKRKENMSPTEYRKQCASK</sequence>
<dbReference type="SUPFAM" id="SSF46689">
    <property type="entry name" value="Homeodomain-like"/>
    <property type="match status" value="2"/>
</dbReference>
<evidence type="ECO:0000259" key="6">
    <source>
        <dbReference type="PROSITE" id="PS50110"/>
    </source>
</evidence>
<feature type="domain" description="HTH araC/xylS-type" evidence="5">
    <location>
        <begin position="424"/>
        <end position="523"/>
    </location>
</feature>
<dbReference type="InterPro" id="IPR001789">
    <property type="entry name" value="Sig_transdc_resp-reg_receiver"/>
</dbReference>
<evidence type="ECO:0000256" key="4">
    <source>
        <dbReference type="PROSITE-ProRule" id="PRU00169"/>
    </source>
</evidence>
<dbReference type="GO" id="GO:0003700">
    <property type="term" value="F:DNA-binding transcription factor activity"/>
    <property type="evidence" value="ECO:0007669"/>
    <property type="project" value="InterPro"/>
</dbReference>
<gene>
    <name evidence="7" type="ORF">EDD63_1122</name>
</gene>
<dbReference type="Gene3D" id="3.40.50.2300">
    <property type="match status" value="1"/>
</dbReference>
<dbReference type="PROSITE" id="PS01124">
    <property type="entry name" value="HTH_ARAC_FAMILY_2"/>
    <property type="match status" value="1"/>
</dbReference>
<accession>A0A4R7ZSQ4</accession>
<dbReference type="PANTHER" id="PTHR43280">
    <property type="entry name" value="ARAC-FAMILY TRANSCRIPTIONAL REGULATOR"/>
    <property type="match status" value="1"/>
</dbReference>
<dbReference type="EMBL" id="SODD01000012">
    <property type="protein sequence ID" value="TDW20536.1"/>
    <property type="molecule type" value="Genomic_DNA"/>
</dbReference>
<dbReference type="SUPFAM" id="SSF52172">
    <property type="entry name" value="CheY-like"/>
    <property type="match status" value="1"/>
</dbReference>
<dbReference type="PROSITE" id="PS00041">
    <property type="entry name" value="HTH_ARAC_FAMILY_1"/>
    <property type="match status" value="1"/>
</dbReference>
<dbReference type="CDD" id="cd17536">
    <property type="entry name" value="REC_YesN-like"/>
    <property type="match status" value="1"/>
</dbReference>
<evidence type="ECO:0000256" key="3">
    <source>
        <dbReference type="ARBA" id="ARBA00023163"/>
    </source>
</evidence>
<feature type="domain" description="Response regulatory" evidence="6">
    <location>
        <begin position="3"/>
        <end position="122"/>
    </location>
</feature>
<dbReference type="InterPro" id="IPR018060">
    <property type="entry name" value="HTH_AraC"/>
</dbReference>
<keyword evidence="4" id="KW-0597">Phosphoprotein</keyword>
<dbReference type="AlphaFoldDB" id="A0A4R7ZSQ4"/>
<organism evidence="7 8">
    <name type="scientific">Breznakia blatticola</name>
    <dbReference type="NCBI Taxonomy" id="1754012"/>
    <lineage>
        <taxon>Bacteria</taxon>
        <taxon>Bacillati</taxon>
        <taxon>Bacillota</taxon>
        <taxon>Erysipelotrichia</taxon>
        <taxon>Erysipelotrichales</taxon>
        <taxon>Erysipelotrichaceae</taxon>
        <taxon>Breznakia</taxon>
    </lineage>
</organism>
<dbReference type="PANTHER" id="PTHR43280:SF2">
    <property type="entry name" value="HTH-TYPE TRANSCRIPTIONAL REGULATOR EXSA"/>
    <property type="match status" value="1"/>
</dbReference>
<reference evidence="7 8" key="1">
    <citation type="submission" date="2019-03" db="EMBL/GenBank/DDBJ databases">
        <title>Genomic Encyclopedia of Type Strains, Phase IV (KMG-IV): sequencing the most valuable type-strain genomes for metagenomic binning, comparative biology and taxonomic classification.</title>
        <authorList>
            <person name="Goeker M."/>
        </authorList>
    </citation>
    <scope>NUCLEOTIDE SEQUENCE [LARGE SCALE GENOMIC DNA]</scope>
    <source>
        <strain evidence="7 8">DSM 28867</strain>
    </source>
</reference>
<dbReference type="Proteomes" id="UP000294743">
    <property type="component" value="Unassembled WGS sequence"/>
</dbReference>
<dbReference type="Pfam" id="PF00072">
    <property type="entry name" value="Response_reg"/>
    <property type="match status" value="1"/>
</dbReference>
<dbReference type="SMART" id="SM00342">
    <property type="entry name" value="HTH_ARAC"/>
    <property type="match status" value="1"/>
</dbReference>
<keyword evidence="8" id="KW-1185">Reference proteome</keyword>
<comment type="caution">
    <text evidence="7">The sequence shown here is derived from an EMBL/GenBank/DDBJ whole genome shotgun (WGS) entry which is preliminary data.</text>
</comment>
<feature type="modified residue" description="4-aspartylphosphate" evidence="4">
    <location>
        <position position="57"/>
    </location>
</feature>
<evidence type="ECO:0000259" key="5">
    <source>
        <dbReference type="PROSITE" id="PS01124"/>
    </source>
</evidence>
<dbReference type="PROSITE" id="PS50110">
    <property type="entry name" value="RESPONSE_REGULATORY"/>
    <property type="match status" value="1"/>
</dbReference>
<dbReference type="InterPro" id="IPR011006">
    <property type="entry name" value="CheY-like_superfamily"/>
</dbReference>
<evidence type="ECO:0000256" key="1">
    <source>
        <dbReference type="ARBA" id="ARBA00023015"/>
    </source>
</evidence>
<evidence type="ECO:0000256" key="2">
    <source>
        <dbReference type="ARBA" id="ARBA00023125"/>
    </source>
</evidence>
<dbReference type="GO" id="GO:0000160">
    <property type="term" value="P:phosphorelay signal transduction system"/>
    <property type="evidence" value="ECO:0007669"/>
    <property type="project" value="InterPro"/>
</dbReference>
<keyword evidence="1" id="KW-0805">Transcription regulation</keyword>